<comment type="caution">
    <text evidence="1">The sequence shown here is derived from an EMBL/GenBank/DDBJ whole genome shotgun (WGS) entry which is preliminary data.</text>
</comment>
<sequence length="82" mass="9063">DFAYWKPKYKQTEAELAGAKEDSERLVGHIDEVLKGFDVGVFVRGLAHDGEQGWAMRLIKPVGALANLAVYRDAARKESSDA</sequence>
<accession>A0A0F8Z9C7</accession>
<name>A0A0F8Z9C7_9ZZZZ</name>
<protein>
    <submittedName>
        <fullName evidence="1">Uncharacterized protein</fullName>
    </submittedName>
</protein>
<dbReference type="EMBL" id="LAZR01064866">
    <property type="protein sequence ID" value="KKK56691.1"/>
    <property type="molecule type" value="Genomic_DNA"/>
</dbReference>
<proteinExistence type="predicted"/>
<organism evidence="1">
    <name type="scientific">marine sediment metagenome</name>
    <dbReference type="NCBI Taxonomy" id="412755"/>
    <lineage>
        <taxon>unclassified sequences</taxon>
        <taxon>metagenomes</taxon>
        <taxon>ecological metagenomes</taxon>
    </lineage>
</organism>
<reference evidence="1" key="1">
    <citation type="journal article" date="2015" name="Nature">
        <title>Complex archaea that bridge the gap between prokaryotes and eukaryotes.</title>
        <authorList>
            <person name="Spang A."/>
            <person name="Saw J.H."/>
            <person name="Jorgensen S.L."/>
            <person name="Zaremba-Niedzwiedzka K."/>
            <person name="Martijn J."/>
            <person name="Lind A.E."/>
            <person name="van Eijk R."/>
            <person name="Schleper C."/>
            <person name="Guy L."/>
            <person name="Ettema T.J."/>
        </authorList>
    </citation>
    <scope>NUCLEOTIDE SEQUENCE</scope>
</reference>
<feature type="non-terminal residue" evidence="1">
    <location>
        <position position="1"/>
    </location>
</feature>
<evidence type="ECO:0000313" key="1">
    <source>
        <dbReference type="EMBL" id="KKK56691.1"/>
    </source>
</evidence>
<dbReference type="AlphaFoldDB" id="A0A0F8Z9C7"/>
<gene>
    <name evidence="1" type="ORF">LCGC14_3062010</name>
</gene>